<keyword evidence="1" id="KW-0472">Membrane</keyword>
<keyword evidence="1" id="KW-0812">Transmembrane</keyword>
<feature type="transmembrane region" description="Helical" evidence="1">
    <location>
        <begin position="20"/>
        <end position="41"/>
    </location>
</feature>
<comment type="caution">
    <text evidence="2">The sequence shown here is derived from an EMBL/GenBank/DDBJ whole genome shotgun (WGS) entry which is preliminary data.</text>
</comment>
<dbReference type="HOGENOM" id="CLU_2937518_0_0_9"/>
<sequence>MIQVVVEISSKVITKENIDFFIKCLRFILTALFIPIINWYWHYINYVKFKNMIKKSMLIV</sequence>
<dbReference type="EMBL" id="AEEG01000002">
    <property type="protein sequence ID" value="EFL96385.1"/>
    <property type="molecule type" value="Genomic_DNA"/>
</dbReference>
<evidence type="ECO:0000313" key="2">
    <source>
        <dbReference type="EMBL" id="EFL96385.1"/>
    </source>
</evidence>
<name>E0NDR4_PEDAC</name>
<reference evidence="2" key="1">
    <citation type="submission" date="2010-07" db="EMBL/GenBank/DDBJ databases">
        <authorList>
            <person name="Muzny D."/>
            <person name="Qin X."/>
            <person name="Deng J."/>
            <person name="Jiang H."/>
            <person name="Liu Y."/>
            <person name="Qu J."/>
            <person name="Song X.-Z."/>
            <person name="Zhang L."/>
            <person name="Thornton R."/>
            <person name="Coyle M."/>
            <person name="Francisco L."/>
            <person name="Jackson L."/>
            <person name="Javaid M."/>
            <person name="Korchina V."/>
            <person name="Kovar C."/>
            <person name="Mata R."/>
            <person name="Mathew T."/>
            <person name="Ngo R."/>
            <person name="Nguyen L."/>
            <person name="Nguyen N."/>
            <person name="Okwuonu G."/>
            <person name="Ongeri F."/>
            <person name="Pham C."/>
            <person name="Simmons D."/>
            <person name="Wilczek-Boney K."/>
            <person name="Hale W."/>
            <person name="Jakkamsetti A."/>
            <person name="Pham P."/>
            <person name="Ruth R."/>
            <person name="San Lucas F."/>
            <person name="Warren J."/>
            <person name="Zhang J."/>
            <person name="Zhao Z."/>
            <person name="Zhou C."/>
            <person name="Zhu D."/>
            <person name="Lee S."/>
            <person name="Bess C."/>
            <person name="Blankenburg K."/>
            <person name="Forbes L."/>
            <person name="Fu Q."/>
            <person name="Gubbala S."/>
            <person name="Hirani K."/>
            <person name="Jayaseelan J.C."/>
            <person name="Lara F."/>
            <person name="Munidasa M."/>
            <person name="Palculict T."/>
            <person name="Patil S."/>
            <person name="Pu L.-L."/>
            <person name="Saada N."/>
            <person name="Tang L."/>
            <person name="Weissenberger G."/>
            <person name="Zhu Y."/>
            <person name="Hemphill L."/>
            <person name="Shang Y."/>
            <person name="Youmans B."/>
            <person name="Ayvaz T."/>
            <person name="Ross M."/>
            <person name="Santibanez J."/>
            <person name="Aqrawi P."/>
            <person name="Gross S."/>
            <person name="Joshi V."/>
            <person name="Fowler G."/>
            <person name="Nazareth L."/>
            <person name="Reid J."/>
            <person name="Worley K."/>
            <person name="Petrosino J."/>
            <person name="Highlander S."/>
            <person name="Gibbs R."/>
        </authorList>
    </citation>
    <scope>NUCLEOTIDE SEQUENCE [LARGE SCALE GENOMIC DNA]</scope>
    <source>
        <strain evidence="2">DSM 20284</strain>
    </source>
</reference>
<evidence type="ECO:0000313" key="3">
    <source>
        <dbReference type="Proteomes" id="UP000004470"/>
    </source>
</evidence>
<accession>E0NDR4</accession>
<proteinExistence type="predicted"/>
<keyword evidence="3" id="KW-1185">Reference proteome</keyword>
<gene>
    <name evidence="2" type="ORF">HMPREF0623_0436</name>
</gene>
<dbReference type="Proteomes" id="UP000004470">
    <property type="component" value="Unassembled WGS sequence"/>
</dbReference>
<dbReference type="AlphaFoldDB" id="E0NDR4"/>
<keyword evidence="1" id="KW-1133">Transmembrane helix</keyword>
<evidence type="ECO:0000256" key="1">
    <source>
        <dbReference type="SAM" id="Phobius"/>
    </source>
</evidence>
<organism evidence="2 3">
    <name type="scientific">Pediococcus acidilactici DSM 20284</name>
    <dbReference type="NCBI Taxonomy" id="862514"/>
    <lineage>
        <taxon>Bacteria</taxon>
        <taxon>Bacillati</taxon>
        <taxon>Bacillota</taxon>
        <taxon>Bacilli</taxon>
        <taxon>Lactobacillales</taxon>
        <taxon>Lactobacillaceae</taxon>
        <taxon>Pediococcus</taxon>
        <taxon>Pediococcus acidilactici group</taxon>
    </lineage>
</organism>
<protein>
    <submittedName>
        <fullName evidence="2">Uncharacterized protein</fullName>
    </submittedName>
</protein>